<keyword evidence="5" id="KW-0378">Hydrolase</keyword>
<dbReference type="GO" id="GO:0048500">
    <property type="term" value="C:signal recognition particle"/>
    <property type="evidence" value="ECO:0007669"/>
    <property type="project" value="InterPro"/>
</dbReference>
<dbReference type="OrthoDB" id="9804720at2"/>
<protein>
    <recommendedName>
        <fullName evidence="10">signal-recognition-particle GTPase</fullName>
        <ecNumber evidence="10">3.6.5.4</ecNumber>
    </recommendedName>
</protein>
<dbReference type="EMBL" id="CP000767">
    <property type="protein sequence ID" value="EAU00411.1"/>
    <property type="molecule type" value="Genomic_DNA"/>
</dbReference>
<keyword evidence="4" id="KW-0547">Nucleotide-binding</keyword>
<sequence length="446" mass="49002">MFEQISESFRLAVSKIRFVDDEKALKNALDVLKKALLKADVHHKVTKDLLAAIENDIKKTGVGQKNFLDAIKSNLTNILTAPGNQGFVYSSSAPTIVLMAGLQGSGKTTTTIKLANYLKLRKKKVLVAACDLQRLAAVEQLRQLCEANEIDLFFIEGENDPIKVARAALQKAKSGLYDVLLVDTAGRLAIDETLMNEIKLVKEAIKPHEIFYVADAMSGQDGVKSAASFNEALNITGVILSKFDSDSKGGVAISIAKQLEIPLRFVGIGEKASDLESFIPERIVSRIMGEGDLATLVEKTSMVIDEKEAKRLNQKIKKGQFNFNDFLEQMESVKKLGSMKSLIGMIPGLSNMANQIKDIDIDNSKEILHIKAMINSMTQKERENPELLNNSRKRRLAAGAGLNQIEVNRFLKQFENASKLAKRFSGKGGAKGLANMLAQTNVKHPM</sequence>
<comment type="similarity">
    <text evidence="2">Belongs to the GTP-binding SRP family. SRP54 subfamily.</text>
</comment>
<evidence type="ECO:0000256" key="8">
    <source>
        <dbReference type="ARBA" id="ARBA00023135"/>
    </source>
</evidence>
<dbReference type="SUPFAM" id="SSF47364">
    <property type="entry name" value="Domain of the SRP/SRP receptor G-proteins"/>
    <property type="match status" value="1"/>
</dbReference>
<dbReference type="AlphaFoldDB" id="A7GZB4"/>
<dbReference type="HOGENOM" id="CLU_009301_6_0_7"/>
<dbReference type="Gene3D" id="1.10.260.30">
    <property type="entry name" value="Signal recognition particle, SRP54 subunit, M-domain"/>
    <property type="match status" value="1"/>
</dbReference>
<dbReference type="Gene3D" id="1.20.120.140">
    <property type="entry name" value="Signal recognition particle SRP54, nucleotide-binding domain"/>
    <property type="match status" value="1"/>
</dbReference>
<evidence type="ECO:0000256" key="3">
    <source>
        <dbReference type="ARBA" id="ARBA00022490"/>
    </source>
</evidence>
<dbReference type="SUPFAM" id="SSF47446">
    <property type="entry name" value="Signal peptide-binding domain"/>
    <property type="match status" value="1"/>
</dbReference>
<dbReference type="InterPro" id="IPR004780">
    <property type="entry name" value="SRP"/>
</dbReference>
<evidence type="ECO:0000256" key="2">
    <source>
        <dbReference type="ARBA" id="ARBA00005450"/>
    </source>
</evidence>
<dbReference type="SMART" id="SM00963">
    <property type="entry name" value="SRP54_N"/>
    <property type="match status" value="1"/>
</dbReference>
<keyword evidence="6" id="KW-0694">RNA-binding</keyword>
<evidence type="ECO:0000313" key="14">
    <source>
        <dbReference type="Proteomes" id="UP000006380"/>
    </source>
</evidence>
<dbReference type="InterPro" id="IPR042101">
    <property type="entry name" value="SRP54_N_sf"/>
</dbReference>
<dbReference type="InterPro" id="IPR036225">
    <property type="entry name" value="SRP/SRP_N"/>
</dbReference>
<dbReference type="SMART" id="SM00382">
    <property type="entry name" value="AAA"/>
    <property type="match status" value="1"/>
</dbReference>
<evidence type="ECO:0000256" key="5">
    <source>
        <dbReference type="ARBA" id="ARBA00022801"/>
    </source>
</evidence>
<dbReference type="InterPro" id="IPR022941">
    <property type="entry name" value="SRP54"/>
</dbReference>
<dbReference type="Pfam" id="PF00448">
    <property type="entry name" value="SRP54"/>
    <property type="match status" value="1"/>
</dbReference>
<evidence type="ECO:0000313" key="13">
    <source>
        <dbReference type="EMBL" id="EAU00411.1"/>
    </source>
</evidence>
<dbReference type="Proteomes" id="UP000006380">
    <property type="component" value="Chromosome"/>
</dbReference>
<dbReference type="PROSITE" id="PS00300">
    <property type="entry name" value="SRP54"/>
    <property type="match status" value="1"/>
</dbReference>
<evidence type="ECO:0000256" key="6">
    <source>
        <dbReference type="ARBA" id="ARBA00022884"/>
    </source>
</evidence>
<evidence type="ECO:0000256" key="10">
    <source>
        <dbReference type="ARBA" id="ARBA00035672"/>
    </source>
</evidence>
<dbReference type="GO" id="GO:0006614">
    <property type="term" value="P:SRP-dependent cotranslational protein targeting to membrane"/>
    <property type="evidence" value="ECO:0007669"/>
    <property type="project" value="InterPro"/>
</dbReference>
<dbReference type="Pfam" id="PF02881">
    <property type="entry name" value="SRP54_N"/>
    <property type="match status" value="1"/>
</dbReference>
<dbReference type="PANTHER" id="PTHR11564:SF5">
    <property type="entry name" value="SIGNAL RECOGNITION PARTICLE SUBUNIT SRP54"/>
    <property type="match status" value="1"/>
</dbReference>
<keyword evidence="9" id="KW-0687">Ribonucleoprotein</keyword>
<dbReference type="SMART" id="SM00962">
    <property type="entry name" value="SRP54"/>
    <property type="match status" value="1"/>
</dbReference>
<dbReference type="InterPro" id="IPR036891">
    <property type="entry name" value="Signal_recog_part_SRP54_M_sf"/>
</dbReference>
<evidence type="ECO:0000256" key="11">
    <source>
        <dbReference type="ARBA" id="ARBA00048027"/>
    </source>
</evidence>
<gene>
    <name evidence="13" type="primary">ffh</name>
    <name evidence="13" type="ORF">CCV52592_0675</name>
</gene>
<organism evidence="13 14">
    <name type="scientific">Campylobacter curvus (strain 525.92)</name>
    <dbReference type="NCBI Taxonomy" id="360105"/>
    <lineage>
        <taxon>Bacteria</taxon>
        <taxon>Pseudomonadati</taxon>
        <taxon>Campylobacterota</taxon>
        <taxon>Epsilonproteobacteria</taxon>
        <taxon>Campylobacterales</taxon>
        <taxon>Campylobacteraceae</taxon>
        <taxon>Campylobacter</taxon>
    </lineage>
</organism>
<dbReference type="PANTHER" id="PTHR11564">
    <property type="entry name" value="SIGNAL RECOGNITION PARTICLE 54K PROTEIN SRP54"/>
    <property type="match status" value="1"/>
</dbReference>
<keyword evidence="7" id="KW-0342">GTP-binding</keyword>
<comment type="catalytic activity">
    <reaction evidence="11">
        <text>GTP + H2O = GDP + phosphate + H(+)</text>
        <dbReference type="Rhea" id="RHEA:19669"/>
        <dbReference type="ChEBI" id="CHEBI:15377"/>
        <dbReference type="ChEBI" id="CHEBI:15378"/>
        <dbReference type="ChEBI" id="CHEBI:37565"/>
        <dbReference type="ChEBI" id="CHEBI:43474"/>
        <dbReference type="ChEBI" id="CHEBI:58189"/>
        <dbReference type="EC" id="3.6.5.4"/>
    </reaction>
</comment>
<proteinExistence type="inferred from homology"/>
<feature type="domain" description="SRP54-type proteins GTP-binding" evidence="12">
    <location>
        <begin position="262"/>
        <end position="275"/>
    </location>
</feature>
<keyword evidence="14" id="KW-1185">Reference proteome</keyword>
<evidence type="ECO:0000256" key="1">
    <source>
        <dbReference type="ARBA" id="ARBA00004496"/>
    </source>
</evidence>
<dbReference type="EC" id="3.6.5.4" evidence="10"/>
<dbReference type="InterPro" id="IPR027417">
    <property type="entry name" value="P-loop_NTPase"/>
</dbReference>
<dbReference type="Pfam" id="PF02978">
    <property type="entry name" value="SRP_SPB"/>
    <property type="match status" value="1"/>
</dbReference>
<dbReference type="InterPro" id="IPR003593">
    <property type="entry name" value="AAA+_ATPase"/>
</dbReference>
<dbReference type="GO" id="GO:0003924">
    <property type="term" value="F:GTPase activity"/>
    <property type="evidence" value="ECO:0007669"/>
    <property type="project" value="InterPro"/>
</dbReference>
<dbReference type="RefSeq" id="WP_011992481.1">
    <property type="nucleotide sequence ID" value="NC_009715.2"/>
</dbReference>
<dbReference type="SUPFAM" id="SSF52540">
    <property type="entry name" value="P-loop containing nucleoside triphosphate hydrolases"/>
    <property type="match status" value="1"/>
</dbReference>
<keyword evidence="3" id="KW-0963">Cytoplasm</keyword>
<accession>A7GZB4</accession>
<evidence type="ECO:0000256" key="7">
    <source>
        <dbReference type="ARBA" id="ARBA00023134"/>
    </source>
</evidence>
<dbReference type="GO" id="GO:0008312">
    <property type="term" value="F:7S RNA binding"/>
    <property type="evidence" value="ECO:0007669"/>
    <property type="project" value="InterPro"/>
</dbReference>
<dbReference type="Gene3D" id="3.40.50.300">
    <property type="entry name" value="P-loop containing nucleotide triphosphate hydrolases"/>
    <property type="match status" value="1"/>
</dbReference>
<dbReference type="NCBIfam" id="TIGR00959">
    <property type="entry name" value="ffh"/>
    <property type="match status" value="1"/>
</dbReference>
<evidence type="ECO:0000256" key="4">
    <source>
        <dbReference type="ARBA" id="ARBA00022741"/>
    </source>
</evidence>
<name>A7GZB4_CAMC5</name>
<reference evidence="13" key="1">
    <citation type="submission" date="2016-07" db="EMBL/GenBank/DDBJ databases">
        <title>Comparative genomics of the Campylobacter concisus group.</title>
        <authorList>
            <person name="Miller W.G."/>
            <person name="Yee E."/>
            <person name="Chapman M.H."/>
            <person name="Huynh S."/>
            <person name="Bono J.L."/>
            <person name="On S.L.W."/>
            <person name="StLeger J."/>
            <person name="Foster G."/>
            <person name="Parker C.T."/>
        </authorList>
    </citation>
    <scope>NUCLEOTIDE SEQUENCE</scope>
    <source>
        <strain evidence="13">525.92</strain>
    </source>
</reference>
<dbReference type="STRING" id="360105.CCV52592_0675"/>
<dbReference type="GO" id="GO:0005525">
    <property type="term" value="F:GTP binding"/>
    <property type="evidence" value="ECO:0007669"/>
    <property type="project" value="UniProtKB-KW"/>
</dbReference>
<keyword evidence="8" id="KW-0733">Signal recognition particle</keyword>
<evidence type="ECO:0000256" key="9">
    <source>
        <dbReference type="ARBA" id="ARBA00023274"/>
    </source>
</evidence>
<dbReference type="InterPro" id="IPR004125">
    <property type="entry name" value="Signal_recog_particle_SRP54_M"/>
</dbReference>
<dbReference type="KEGG" id="ccv:CCV52592_0675"/>
<comment type="subcellular location">
    <subcellularLocation>
        <location evidence="1">Cytoplasm</location>
    </subcellularLocation>
</comment>
<dbReference type="InterPro" id="IPR000897">
    <property type="entry name" value="SRP54_GTPase_dom"/>
</dbReference>
<dbReference type="InterPro" id="IPR013822">
    <property type="entry name" value="Signal_recog_particl_SRP54_hlx"/>
</dbReference>
<evidence type="ECO:0000259" key="12">
    <source>
        <dbReference type="PROSITE" id="PS00300"/>
    </source>
</evidence>